<feature type="transmembrane region" description="Helical" evidence="15">
    <location>
        <begin position="800"/>
        <end position="818"/>
    </location>
</feature>
<dbReference type="SUPFAM" id="SSF56784">
    <property type="entry name" value="HAD-like"/>
    <property type="match status" value="1"/>
</dbReference>
<evidence type="ECO:0000256" key="8">
    <source>
        <dbReference type="ARBA" id="ARBA00022741"/>
    </source>
</evidence>
<dbReference type="InterPro" id="IPR036412">
    <property type="entry name" value="HAD-like_sf"/>
</dbReference>
<keyword evidence="14 15" id="KW-0472">Membrane</keyword>
<feature type="transmembrane region" description="Helical" evidence="15">
    <location>
        <begin position="259"/>
        <end position="281"/>
    </location>
</feature>
<dbReference type="PROSITE" id="PS50846">
    <property type="entry name" value="HMA_2"/>
    <property type="match status" value="1"/>
</dbReference>
<dbReference type="EMBL" id="JABCSC020000002">
    <property type="protein sequence ID" value="NSL55581.1"/>
    <property type="molecule type" value="Genomic_DNA"/>
</dbReference>
<dbReference type="InterPro" id="IPR023298">
    <property type="entry name" value="ATPase_P-typ_TM_dom_sf"/>
</dbReference>
<feature type="transmembrane region" description="Helical" evidence="15">
    <location>
        <begin position="287"/>
        <end position="305"/>
    </location>
</feature>
<dbReference type="Gene3D" id="3.30.70.100">
    <property type="match status" value="1"/>
</dbReference>
<dbReference type="PANTHER" id="PTHR43520">
    <property type="entry name" value="ATP7, ISOFORM B"/>
    <property type="match status" value="1"/>
</dbReference>
<dbReference type="SUPFAM" id="SSF55008">
    <property type="entry name" value="HMA, heavy metal-associated domain"/>
    <property type="match status" value="1"/>
</dbReference>
<dbReference type="InterPro" id="IPR036163">
    <property type="entry name" value="HMA_dom_sf"/>
</dbReference>
<evidence type="ECO:0000256" key="9">
    <source>
        <dbReference type="ARBA" id="ARBA00022840"/>
    </source>
</evidence>
<dbReference type="SUPFAM" id="SSF81653">
    <property type="entry name" value="Calcium ATPase, transduction domain A"/>
    <property type="match status" value="1"/>
</dbReference>
<dbReference type="InterPro" id="IPR018303">
    <property type="entry name" value="ATPase_P-typ_P_site"/>
</dbReference>
<feature type="transmembrane region" description="Helical" evidence="15">
    <location>
        <begin position="468"/>
        <end position="492"/>
    </location>
</feature>
<dbReference type="CDD" id="cd02079">
    <property type="entry name" value="P-type_ATPase_HM"/>
    <property type="match status" value="1"/>
</dbReference>
<dbReference type="Pfam" id="PF00122">
    <property type="entry name" value="E1-E2_ATPase"/>
    <property type="match status" value="1"/>
</dbReference>
<feature type="transmembrane region" description="Helical" evidence="15">
    <location>
        <begin position="226"/>
        <end position="247"/>
    </location>
</feature>
<evidence type="ECO:0000256" key="12">
    <source>
        <dbReference type="ARBA" id="ARBA00022989"/>
    </source>
</evidence>
<dbReference type="InterPro" id="IPR021993">
    <property type="entry name" value="ATPase-cat-bd"/>
</dbReference>
<dbReference type="InterPro" id="IPR008250">
    <property type="entry name" value="ATPase_P-typ_transduc_dom_A_sf"/>
</dbReference>
<evidence type="ECO:0000259" key="16">
    <source>
        <dbReference type="PROSITE" id="PS50846"/>
    </source>
</evidence>
<evidence type="ECO:0000256" key="7">
    <source>
        <dbReference type="ARBA" id="ARBA00022723"/>
    </source>
</evidence>
<dbReference type="SFLD" id="SFLDG00002">
    <property type="entry name" value="C1.7:_P-type_atpase_like"/>
    <property type="match status" value="1"/>
</dbReference>
<dbReference type="InterPro" id="IPR059000">
    <property type="entry name" value="ATPase_P-type_domA"/>
</dbReference>
<evidence type="ECO:0000256" key="3">
    <source>
        <dbReference type="ARBA" id="ARBA00022448"/>
    </source>
</evidence>
<evidence type="ECO:0000256" key="11">
    <source>
        <dbReference type="ARBA" id="ARBA00022967"/>
    </source>
</evidence>
<keyword evidence="11" id="KW-1278">Translocase</keyword>
<dbReference type="InterPro" id="IPR044492">
    <property type="entry name" value="P_typ_ATPase_HD_dom"/>
</dbReference>
<keyword evidence="3" id="KW-0813">Transport</keyword>
<evidence type="ECO:0000256" key="15">
    <source>
        <dbReference type="RuleBase" id="RU362081"/>
    </source>
</evidence>
<evidence type="ECO:0000256" key="4">
    <source>
        <dbReference type="ARBA" id="ARBA00022475"/>
    </source>
</evidence>
<dbReference type="Pfam" id="PF00403">
    <property type="entry name" value="HMA"/>
    <property type="match status" value="1"/>
</dbReference>
<evidence type="ECO:0000256" key="1">
    <source>
        <dbReference type="ARBA" id="ARBA00004651"/>
    </source>
</evidence>
<comment type="subcellular location">
    <subcellularLocation>
        <location evidence="1">Cell membrane</location>
        <topology evidence="1">Multi-pass membrane protein</topology>
    </subcellularLocation>
</comment>
<dbReference type="PRINTS" id="PR00119">
    <property type="entry name" value="CATATPASE"/>
</dbReference>
<keyword evidence="6 15" id="KW-0812">Transmembrane</keyword>
<sequence length="821" mass="87437">MRPIVPSALSTSSSAGIVCFHCGQPVPAGTVLFVPVEGIPRQMCCAGCQAVCEAIVTGGLADYYQHRQAFPDRGEVVLPPALAELGLFDHPEFQQAFVRPLAGGEREADLILEGITCAACVWLNERHLATLSGVVAVQVNYATRRARIRWREEDVRLSQILAAVAAIGYRAHPYDPQRSELLAQKERRTALWRLFVAGFGMMQVMMYAFPAYIAAEGDISVVAGGLMRWASMVLTLPVVLYSAAPFFSRAWRDLRLLRLGMDVPVALGVGAAFVASVWATLRGAGEVYFDSVTMFVFFLLGARYLEMLARQRATRGAETLGRLLPVFARRLSADGVVEEQVAVSSLAVGDVLLVRPGETIVADGVVRAGVSEVNEAWLTGESLPVAKQQGSRVLGGSLNGTGALEIEAQQVGEATRLATIRRLMERASAERPRIVAQADRVSLVFTVLLLVLAAGVGVYWWWSEPARALSICVAVLVVSCPCALSLATPVALTVATDALARAGLLVTRGHAIETLARANHFVFDKTGTLTTGRLRLVNVACVEGESRESVLALATALELHSEHAVARALVDAGPKAEVPIADEVRIHPGQGVLGQVKGVRLALGREDFVAELAVQALPVSFVSAQGDSVVFLAREGAWLAMFVLADSVRGAASALISGLRAEGCGISIFSGDGRLPVRALADRLGVEDARAELLPEGKYAQLTALQAQGKIVAMVGDGINDAPVLAQAQVSIAMAGGTELARNQADLVLLGDDLERLLLGRQIARKTQAIIRENLIWAFAYNLLAIPAAALGWVTPWMAGIGMGGSSLLVVLNALRIARRN</sequence>
<dbReference type="InterPro" id="IPR027256">
    <property type="entry name" value="P-typ_ATPase_IB"/>
</dbReference>
<feature type="domain" description="HMA" evidence="16">
    <location>
        <begin position="106"/>
        <end position="172"/>
    </location>
</feature>
<dbReference type="SUPFAM" id="SSF81665">
    <property type="entry name" value="Calcium ATPase, transmembrane domain M"/>
    <property type="match status" value="1"/>
</dbReference>
<dbReference type="SFLD" id="SFLDS00003">
    <property type="entry name" value="Haloacid_Dehalogenase"/>
    <property type="match status" value="1"/>
</dbReference>
<evidence type="ECO:0000256" key="13">
    <source>
        <dbReference type="ARBA" id="ARBA00023065"/>
    </source>
</evidence>
<evidence type="ECO:0000256" key="14">
    <source>
        <dbReference type="ARBA" id="ARBA00023136"/>
    </source>
</evidence>
<dbReference type="NCBIfam" id="TIGR01511">
    <property type="entry name" value="ATPase-IB1_Cu"/>
    <property type="match status" value="1"/>
</dbReference>
<proteinExistence type="inferred from homology"/>
<comment type="caution">
    <text evidence="17">The sequence shown here is derived from an EMBL/GenBank/DDBJ whole genome shotgun (WGS) entry which is preliminary data.</text>
</comment>
<dbReference type="PANTHER" id="PTHR43520:SF5">
    <property type="entry name" value="CATION-TRANSPORTING P-TYPE ATPASE-RELATED"/>
    <property type="match status" value="1"/>
</dbReference>
<keyword evidence="4 15" id="KW-1003">Cell membrane</keyword>
<dbReference type="InterPro" id="IPR023214">
    <property type="entry name" value="HAD_sf"/>
</dbReference>
<keyword evidence="12 15" id="KW-1133">Transmembrane helix</keyword>
<evidence type="ECO:0000256" key="5">
    <source>
        <dbReference type="ARBA" id="ARBA00022553"/>
    </source>
</evidence>
<feature type="transmembrane region" description="Helical" evidence="15">
    <location>
        <begin position="441"/>
        <end position="462"/>
    </location>
</feature>
<evidence type="ECO:0000313" key="17">
    <source>
        <dbReference type="EMBL" id="NSL55581.1"/>
    </source>
</evidence>
<keyword evidence="5" id="KW-0597">Phosphoprotein</keyword>
<evidence type="ECO:0000256" key="2">
    <source>
        <dbReference type="ARBA" id="ARBA00006024"/>
    </source>
</evidence>
<feature type="transmembrane region" description="Helical" evidence="15">
    <location>
        <begin position="191"/>
        <end position="214"/>
    </location>
</feature>
<keyword evidence="10" id="KW-0460">Magnesium</keyword>
<dbReference type="Proteomes" id="UP000778523">
    <property type="component" value="Unassembled WGS sequence"/>
</dbReference>
<dbReference type="NCBIfam" id="TIGR01525">
    <property type="entry name" value="ATPase-IB_hvy"/>
    <property type="match status" value="1"/>
</dbReference>
<keyword evidence="18" id="KW-1185">Reference proteome</keyword>
<evidence type="ECO:0000256" key="6">
    <source>
        <dbReference type="ARBA" id="ARBA00022692"/>
    </source>
</evidence>
<dbReference type="NCBIfam" id="TIGR01494">
    <property type="entry name" value="ATPase_P-type"/>
    <property type="match status" value="1"/>
</dbReference>
<dbReference type="Pfam" id="PF12156">
    <property type="entry name" value="ATPase-cat_bd"/>
    <property type="match status" value="1"/>
</dbReference>
<dbReference type="InterPro" id="IPR006121">
    <property type="entry name" value="HMA_dom"/>
</dbReference>
<dbReference type="CDD" id="cd00371">
    <property type="entry name" value="HMA"/>
    <property type="match status" value="1"/>
</dbReference>
<dbReference type="InterPro" id="IPR023299">
    <property type="entry name" value="ATPase_P-typ_cyto_dom_N"/>
</dbReference>
<dbReference type="Pfam" id="PF00702">
    <property type="entry name" value="Hydrolase"/>
    <property type="match status" value="1"/>
</dbReference>
<comment type="similarity">
    <text evidence="2 15">Belongs to the cation transport ATPase (P-type) (TC 3.A.3) family. Type IB subfamily.</text>
</comment>
<keyword evidence="8 15" id="KW-0547">Nucleotide-binding</keyword>
<name>A0ABX2IFV7_9RHOO</name>
<accession>A0ABX2IFV7</accession>
<evidence type="ECO:0000256" key="10">
    <source>
        <dbReference type="ARBA" id="ARBA00022842"/>
    </source>
</evidence>
<feature type="transmembrane region" description="Helical" evidence="15">
    <location>
        <begin position="775"/>
        <end position="794"/>
    </location>
</feature>
<keyword evidence="7 15" id="KW-0479">Metal-binding</keyword>
<keyword evidence="9 15" id="KW-0067">ATP-binding</keyword>
<dbReference type="Gene3D" id="3.40.1110.10">
    <property type="entry name" value="Calcium-transporting ATPase, cytoplasmic domain N"/>
    <property type="match status" value="1"/>
</dbReference>
<dbReference type="Gene3D" id="2.70.150.10">
    <property type="entry name" value="Calcium-transporting ATPase, cytoplasmic transduction domain A"/>
    <property type="match status" value="1"/>
</dbReference>
<dbReference type="PROSITE" id="PS00154">
    <property type="entry name" value="ATPASE_E1_E2"/>
    <property type="match status" value="1"/>
</dbReference>
<evidence type="ECO:0000313" key="18">
    <source>
        <dbReference type="Proteomes" id="UP000778523"/>
    </source>
</evidence>
<keyword evidence="13" id="KW-0406">Ion transport</keyword>
<gene>
    <name evidence="17" type="ORF">HJ583_011135</name>
</gene>
<reference evidence="17 18" key="1">
    <citation type="submission" date="2020-06" db="EMBL/GenBank/DDBJ databases">
        <title>Draft genome of Uliginosibacterium sp. IMCC34675.</title>
        <authorList>
            <person name="Song J."/>
        </authorList>
    </citation>
    <scope>NUCLEOTIDE SEQUENCE [LARGE SCALE GENOMIC DNA]</scope>
    <source>
        <strain evidence="17 18">IMCC34675</strain>
    </source>
</reference>
<organism evidence="17 18">
    <name type="scientific">Uliginosibacterium aquaticum</name>
    <dbReference type="NCBI Taxonomy" id="2731212"/>
    <lineage>
        <taxon>Bacteria</taxon>
        <taxon>Pseudomonadati</taxon>
        <taxon>Pseudomonadota</taxon>
        <taxon>Betaproteobacteria</taxon>
        <taxon>Rhodocyclales</taxon>
        <taxon>Zoogloeaceae</taxon>
        <taxon>Uliginosibacterium</taxon>
    </lineage>
</organism>
<dbReference type="InterPro" id="IPR001757">
    <property type="entry name" value="P_typ_ATPase"/>
</dbReference>
<dbReference type="SFLD" id="SFLDF00027">
    <property type="entry name" value="p-type_atpase"/>
    <property type="match status" value="1"/>
</dbReference>
<protein>
    <submittedName>
        <fullName evidence="17">Heavy metal translocating P-type ATPase</fullName>
    </submittedName>
</protein>
<dbReference type="Gene3D" id="3.40.50.1000">
    <property type="entry name" value="HAD superfamily/HAD-like"/>
    <property type="match status" value="1"/>
</dbReference>